<feature type="binding site" evidence="6">
    <location>
        <position position="174"/>
    </location>
    <ligand>
        <name>Zn(2+)</name>
        <dbReference type="ChEBI" id="CHEBI:29105"/>
        <note>catalytic</note>
    </ligand>
</feature>
<dbReference type="CDD" id="cd04280">
    <property type="entry name" value="ZnMc_astacin_like"/>
    <property type="match status" value="1"/>
</dbReference>
<dbReference type="SMART" id="SM00235">
    <property type="entry name" value="ZnMc"/>
    <property type="match status" value="1"/>
</dbReference>
<dbReference type="InterPro" id="IPR034035">
    <property type="entry name" value="Astacin-like_dom"/>
</dbReference>
<dbReference type="InterPro" id="IPR006026">
    <property type="entry name" value="Peptidase_Metallo"/>
</dbReference>
<dbReference type="PROSITE" id="PS51864">
    <property type="entry name" value="ASTACIN"/>
    <property type="match status" value="1"/>
</dbReference>
<dbReference type="GO" id="GO:0006508">
    <property type="term" value="P:proteolysis"/>
    <property type="evidence" value="ECO:0007669"/>
    <property type="project" value="UniProtKB-KW"/>
</dbReference>
<evidence type="ECO:0000313" key="10">
    <source>
        <dbReference type="Proteomes" id="UP000494165"/>
    </source>
</evidence>
<dbReference type="EMBL" id="CADEPI010000047">
    <property type="protein sequence ID" value="CAB3369741.1"/>
    <property type="molecule type" value="Genomic_DNA"/>
</dbReference>
<evidence type="ECO:0000259" key="8">
    <source>
        <dbReference type="PROSITE" id="PS51864"/>
    </source>
</evidence>
<evidence type="ECO:0000256" key="3">
    <source>
        <dbReference type="ARBA" id="ARBA00022801"/>
    </source>
</evidence>
<feature type="chain" id="PRO_5035963858" description="Metalloendopeptidase" evidence="7">
    <location>
        <begin position="21"/>
        <end position="269"/>
    </location>
</feature>
<keyword evidence="5 6" id="KW-0482">Metalloprotease</keyword>
<protein>
    <recommendedName>
        <fullName evidence="7">Metalloendopeptidase</fullName>
        <ecNumber evidence="7">3.4.24.-</ecNumber>
    </recommendedName>
</protein>
<dbReference type="EC" id="3.4.24.-" evidence="7"/>
<keyword evidence="3 6" id="KW-0378">Hydrolase</keyword>
<dbReference type="OrthoDB" id="291007at2759"/>
<keyword evidence="2 6" id="KW-0479">Metal-binding</keyword>
<dbReference type="Pfam" id="PF01400">
    <property type="entry name" value="Astacin"/>
    <property type="match status" value="1"/>
</dbReference>
<dbReference type="InterPro" id="IPR024079">
    <property type="entry name" value="MetalloPept_cat_dom_sf"/>
</dbReference>
<evidence type="ECO:0000256" key="2">
    <source>
        <dbReference type="ARBA" id="ARBA00022723"/>
    </source>
</evidence>
<feature type="domain" description="Peptidase M12A" evidence="8">
    <location>
        <begin position="71"/>
        <end position="266"/>
    </location>
</feature>
<keyword evidence="10" id="KW-1185">Reference proteome</keyword>
<dbReference type="PRINTS" id="PR00480">
    <property type="entry name" value="ASTACIN"/>
</dbReference>
<dbReference type="InterPro" id="IPR001506">
    <property type="entry name" value="Peptidase_M12A"/>
</dbReference>
<dbReference type="GO" id="GO:0004222">
    <property type="term" value="F:metalloendopeptidase activity"/>
    <property type="evidence" value="ECO:0007669"/>
    <property type="project" value="UniProtKB-UniRule"/>
</dbReference>
<proteinExistence type="predicted"/>
<dbReference type="PANTHER" id="PTHR10127:SF780">
    <property type="entry name" value="METALLOENDOPEPTIDASE"/>
    <property type="match status" value="1"/>
</dbReference>
<dbReference type="AlphaFoldDB" id="A0A8S1CNF9"/>
<organism evidence="9 10">
    <name type="scientific">Cloeon dipterum</name>
    <dbReference type="NCBI Taxonomy" id="197152"/>
    <lineage>
        <taxon>Eukaryota</taxon>
        <taxon>Metazoa</taxon>
        <taxon>Ecdysozoa</taxon>
        <taxon>Arthropoda</taxon>
        <taxon>Hexapoda</taxon>
        <taxon>Insecta</taxon>
        <taxon>Pterygota</taxon>
        <taxon>Palaeoptera</taxon>
        <taxon>Ephemeroptera</taxon>
        <taxon>Pisciforma</taxon>
        <taxon>Baetidae</taxon>
        <taxon>Cloeon</taxon>
    </lineage>
</organism>
<evidence type="ECO:0000256" key="6">
    <source>
        <dbReference type="PROSITE-ProRule" id="PRU01211"/>
    </source>
</evidence>
<sequence>MSMTCRVYLLAVLSFRLALATPMLLKISYPADYDAAAVVTAISDWMADMGTSVWSLSGLRQGDIMDVPTRNAITAPSAKWKNATMPYLFQNGFRPEEKVVIMRGMKMIMSKSCFRFRPFRYGDSDFVNFVHDEYGCWSYLGRVGGGQMISLQRGNCIQTGVVAHELLHAAGFDHQHNAPDRDYYIFINYTNLDTEDFEHFDKASASEYTDFRLGYDYKSIMHYGRTAFSKNGLDTIIPYEKYARIGQNKIPSAKDYKKLNILYGCNEFL</sequence>
<feature type="binding site" evidence="6">
    <location>
        <position position="168"/>
    </location>
    <ligand>
        <name>Zn(2+)</name>
        <dbReference type="ChEBI" id="CHEBI:29105"/>
        <note>catalytic</note>
    </ligand>
</feature>
<comment type="caution">
    <text evidence="9">The sequence shown here is derived from an EMBL/GenBank/DDBJ whole genome shotgun (WGS) entry which is preliminary data.</text>
</comment>
<evidence type="ECO:0000313" key="9">
    <source>
        <dbReference type="EMBL" id="CAB3369741.1"/>
    </source>
</evidence>
<gene>
    <name evidence="9" type="ORF">CLODIP_2_CD04250</name>
</gene>
<reference evidence="9 10" key="1">
    <citation type="submission" date="2020-04" db="EMBL/GenBank/DDBJ databases">
        <authorList>
            <person name="Alioto T."/>
            <person name="Alioto T."/>
            <person name="Gomez Garrido J."/>
        </authorList>
    </citation>
    <scope>NUCLEOTIDE SEQUENCE [LARGE SCALE GENOMIC DNA]</scope>
</reference>
<feature type="binding site" evidence="6">
    <location>
        <position position="164"/>
    </location>
    <ligand>
        <name>Zn(2+)</name>
        <dbReference type="ChEBI" id="CHEBI:29105"/>
        <note>catalytic</note>
    </ligand>
</feature>
<evidence type="ECO:0000256" key="5">
    <source>
        <dbReference type="ARBA" id="ARBA00023049"/>
    </source>
</evidence>
<evidence type="ECO:0000256" key="1">
    <source>
        <dbReference type="ARBA" id="ARBA00022670"/>
    </source>
</evidence>
<keyword evidence="1 6" id="KW-0645">Protease</keyword>
<comment type="caution">
    <text evidence="6">Lacks conserved residue(s) required for the propagation of feature annotation.</text>
</comment>
<dbReference type="GO" id="GO:0008270">
    <property type="term" value="F:zinc ion binding"/>
    <property type="evidence" value="ECO:0007669"/>
    <property type="project" value="UniProtKB-UniRule"/>
</dbReference>
<feature type="active site" evidence="6">
    <location>
        <position position="165"/>
    </location>
</feature>
<name>A0A8S1CNF9_9INSE</name>
<dbReference type="Gene3D" id="3.40.390.10">
    <property type="entry name" value="Collagenase (Catalytic Domain)"/>
    <property type="match status" value="1"/>
</dbReference>
<dbReference type="SUPFAM" id="SSF55486">
    <property type="entry name" value="Metalloproteases ('zincins'), catalytic domain"/>
    <property type="match status" value="1"/>
</dbReference>
<feature type="signal peptide" evidence="7">
    <location>
        <begin position="1"/>
        <end position="20"/>
    </location>
</feature>
<evidence type="ECO:0000256" key="7">
    <source>
        <dbReference type="RuleBase" id="RU361183"/>
    </source>
</evidence>
<keyword evidence="4 6" id="KW-0862">Zinc</keyword>
<evidence type="ECO:0000256" key="4">
    <source>
        <dbReference type="ARBA" id="ARBA00022833"/>
    </source>
</evidence>
<comment type="cofactor">
    <cofactor evidence="6 7">
        <name>Zn(2+)</name>
        <dbReference type="ChEBI" id="CHEBI:29105"/>
    </cofactor>
    <text evidence="6 7">Binds 1 zinc ion per subunit.</text>
</comment>
<keyword evidence="7" id="KW-0732">Signal</keyword>
<dbReference type="Proteomes" id="UP000494165">
    <property type="component" value="Unassembled WGS sequence"/>
</dbReference>
<accession>A0A8S1CNF9</accession>
<dbReference type="PANTHER" id="PTHR10127">
    <property type="entry name" value="DISCOIDIN, CUB, EGF, LAMININ , AND ZINC METALLOPROTEASE DOMAIN CONTAINING"/>
    <property type="match status" value="1"/>
</dbReference>